<dbReference type="EMBL" id="AP023366">
    <property type="protein sequence ID" value="BCJ85262.1"/>
    <property type="molecule type" value="Genomic_DNA"/>
</dbReference>
<dbReference type="InterPro" id="IPR053716">
    <property type="entry name" value="Flag_assembly_chemotaxis_eff"/>
</dbReference>
<keyword evidence="11" id="KW-0175">Coiled coil</keyword>
<dbReference type="GO" id="GO:0006935">
    <property type="term" value="P:chemotaxis"/>
    <property type="evidence" value="ECO:0007669"/>
    <property type="project" value="UniProtKB-KW"/>
</dbReference>
<evidence type="ECO:0000256" key="9">
    <source>
        <dbReference type="ARBA" id="ARBA00023136"/>
    </source>
</evidence>
<dbReference type="InterPro" id="IPR012823">
    <property type="entry name" value="Flagell_FliJ"/>
</dbReference>
<sequence>MNDKLRTTHKIGSLKESLARQTELDLAEAIRQLEQAELELQQLQNEYYQLAADFDRERQTGISGQQWQSWILWLNQKRHQIELKQQVCRHADEHVNRMKELMLERHREKQIWQRLYEKQLQIWKETVGKLEQTELDEVSIRQYRAQNV</sequence>
<evidence type="ECO:0000256" key="10">
    <source>
        <dbReference type="ARBA" id="ARBA00023225"/>
    </source>
</evidence>
<keyword evidence="7" id="KW-1005">Bacterial flagellum biogenesis</keyword>
<evidence type="ECO:0000256" key="2">
    <source>
        <dbReference type="ARBA" id="ARBA00010004"/>
    </source>
</evidence>
<dbReference type="GO" id="GO:0005886">
    <property type="term" value="C:plasma membrane"/>
    <property type="evidence" value="ECO:0007669"/>
    <property type="project" value="UniProtKB-SubCell"/>
</dbReference>
<accession>A0A7I8D779</accession>
<dbReference type="GO" id="GO:0044781">
    <property type="term" value="P:bacterial-type flagellum organization"/>
    <property type="evidence" value="ECO:0007669"/>
    <property type="project" value="UniProtKB-KW"/>
</dbReference>
<dbReference type="Pfam" id="PF02050">
    <property type="entry name" value="FliJ"/>
    <property type="match status" value="1"/>
</dbReference>
<protein>
    <recommendedName>
        <fullName evidence="3">Flagellar FliJ protein</fullName>
    </recommendedName>
</protein>
<feature type="coiled-coil region" evidence="11">
    <location>
        <begin position="19"/>
        <end position="60"/>
    </location>
</feature>
<dbReference type="AlphaFoldDB" id="A0A7I8D779"/>
<dbReference type="Proteomes" id="UP000593802">
    <property type="component" value="Chromosome"/>
</dbReference>
<evidence type="ECO:0000256" key="5">
    <source>
        <dbReference type="ARBA" id="ARBA00022475"/>
    </source>
</evidence>
<gene>
    <name evidence="12" type="ORF">skT53_02470</name>
</gene>
<evidence type="ECO:0000313" key="13">
    <source>
        <dbReference type="Proteomes" id="UP000593802"/>
    </source>
</evidence>
<keyword evidence="5" id="KW-1003">Cell membrane</keyword>
<dbReference type="NCBIfam" id="TIGR02473">
    <property type="entry name" value="flagell_FliJ"/>
    <property type="match status" value="1"/>
</dbReference>
<evidence type="ECO:0000256" key="8">
    <source>
        <dbReference type="ARBA" id="ARBA00022927"/>
    </source>
</evidence>
<evidence type="ECO:0000256" key="7">
    <source>
        <dbReference type="ARBA" id="ARBA00022795"/>
    </source>
</evidence>
<dbReference type="RefSeq" id="WP_200759404.1">
    <property type="nucleotide sequence ID" value="NZ_AP023366.1"/>
</dbReference>
<dbReference type="GO" id="GO:0015031">
    <property type="term" value="P:protein transport"/>
    <property type="evidence" value="ECO:0007669"/>
    <property type="project" value="UniProtKB-KW"/>
</dbReference>
<dbReference type="GO" id="GO:0071973">
    <property type="term" value="P:bacterial-type flagellum-dependent cell motility"/>
    <property type="evidence" value="ECO:0007669"/>
    <property type="project" value="InterPro"/>
</dbReference>
<keyword evidence="13" id="KW-1185">Reference proteome</keyword>
<reference evidence="12 13" key="1">
    <citation type="submission" date="2020-08" db="EMBL/GenBank/DDBJ databases">
        <title>Complete Genome Sequence of Effusibacillus dendaii Strain skT53, Isolated from Farmland soil.</title>
        <authorList>
            <person name="Konishi T."/>
            <person name="Kawasaki H."/>
        </authorList>
    </citation>
    <scope>NUCLEOTIDE SEQUENCE [LARGE SCALE GENOMIC DNA]</scope>
    <source>
        <strain evidence="13">skT53</strain>
    </source>
</reference>
<evidence type="ECO:0000256" key="3">
    <source>
        <dbReference type="ARBA" id="ARBA00020392"/>
    </source>
</evidence>
<evidence type="ECO:0000256" key="1">
    <source>
        <dbReference type="ARBA" id="ARBA00004413"/>
    </source>
</evidence>
<organism evidence="12 13">
    <name type="scientific">Effusibacillus dendaii</name>
    <dbReference type="NCBI Taxonomy" id="2743772"/>
    <lineage>
        <taxon>Bacteria</taxon>
        <taxon>Bacillati</taxon>
        <taxon>Bacillota</taxon>
        <taxon>Bacilli</taxon>
        <taxon>Bacillales</taxon>
        <taxon>Alicyclobacillaceae</taxon>
        <taxon>Effusibacillus</taxon>
    </lineage>
</organism>
<name>A0A7I8D779_9BACL</name>
<keyword evidence="9" id="KW-0472">Membrane</keyword>
<keyword evidence="6" id="KW-0145">Chemotaxis</keyword>
<dbReference type="GO" id="GO:0009288">
    <property type="term" value="C:bacterial-type flagellum"/>
    <property type="evidence" value="ECO:0007669"/>
    <property type="project" value="InterPro"/>
</dbReference>
<evidence type="ECO:0000313" key="12">
    <source>
        <dbReference type="EMBL" id="BCJ85262.1"/>
    </source>
</evidence>
<evidence type="ECO:0000256" key="6">
    <source>
        <dbReference type="ARBA" id="ARBA00022500"/>
    </source>
</evidence>
<comment type="similarity">
    <text evidence="2">Belongs to the FliJ family.</text>
</comment>
<comment type="subcellular location">
    <subcellularLocation>
        <location evidence="1">Cell membrane</location>
        <topology evidence="1">Peripheral membrane protein</topology>
        <orientation evidence="1">Cytoplasmic side</orientation>
    </subcellularLocation>
</comment>
<keyword evidence="8" id="KW-0653">Protein transport</keyword>
<keyword evidence="10" id="KW-1006">Bacterial flagellum protein export</keyword>
<dbReference type="KEGG" id="eff:skT53_02470"/>
<keyword evidence="4" id="KW-0813">Transport</keyword>
<proteinExistence type="inferred from homology"/>
<dbReference type="Gene3D" id="1.10.287.1700">
    <property type="match status" value="1"/>
</dbReference>
<evidence type="ECO:0000256" key="11">
    <source>
        <dbReference type="SAM" id="Coils"/>
    </source>
</evidence>
<evidence type="ECO:0000256" key="4">
    <source>
        <dbReference type="ARBA" id="ARBA00022448"/>
    </source>
</evidence>